<gene>
    <name evidence="2" type="ORF">HAHE_06420</name>
</gene>
<keyword evidence="3" id="KW-1185">Reference proteome</keyword>
<sequence length="806" mass="83598">MKLPVLAALTTTLITSLSAQTVLEWALSETSPNPDVDDTPSLGGTLAVPIVGDASDGDADSSALIGRFTPVTLAAENDSITISYDVIFIGGFGSGAANADFRWGLFNSQGTSFTGEEADLSGWTGAYAFNSGSTINDADIYVRDTVNTDRFYVSAGATDITGASDFANQDFDSDGVIYTATLTITRLAGDVMDIAATLTGDDGYSFSLGGQETVNAEFTFDRIGFWINSLSADQVAFKESSAPDSTDGDSIPDLEEVRWFTNLTAADDSSNSDGDALSDLDEITVTFTDPTDAGDPPPQLPALFVDFNADGTAGQIGPNSETDYVAYTAPHESNSIDDPAGLDFPVFGTTVNLAVDYTDDDDFTAFPVTVKQMIGRDNTATAAYDGTMAELMRDWVGIDSRAAEGGNGPVGNAFGTPTNMTFTLTGIPAGDYEYRAYHHDVANIEGNFELTITDATRTNTSLGNFQMTASAPTEGNPVYDATGNKGTAGVDAGTLTFAAGEEPPTGGETRTLLGANIGQAVVSGGTLEVYLDDFPASLTGTSNDRTWLQGIGYMSTSGSEITYVDVTLLNTDIVGGGADSLWADGDDATTGGTITDGSATNDGLWRFRSAQGNGGIWEATGGSSVAEDCVEIVTSVAVPDDTYDVYVFYYPVNGTGDYPVRAGLTSGAPVPSNPGTGNPPSALASTLTIPFTSDGNPVVFTYRVYEEPGSEALSVVGVNGFEITEAVAGGDLQVTSITKVGNNITLTWISAPGANYDIMAGIDLVGFPTLAADNIASQGTTTTHTFAVPAGLLAEPAVFFVVQDAP</sequence>
<feature type="signal peptide" evidence="1">
    <location>
        <begin position="1"/>
        <end position="19"/>
    </location>
</feature>
<dbReference type="Proteomes" id="UP001374893">
    <property type="component" value="Chromosome"/>
</dbReference>
<dbReference type="RefSeq" id="WP_338688598.1">
    <property type="nucleotide sequence ID" value="NZ_AP024702.1"/>
</dbReference>
<proteinExistence type="predicted"/>
<reference evidence="2 3" key="1">
    <citation type="submission" date="2021-06" db="EMBL/GenBank/DDBJ databases">
        <title>Complete genome of Haloferula helveola possessing various polysaccharide degrading enzymes.</title>
        <authorList>
            <person name="Takami H."/>
            <person name="Huang C."/>
            <person name="Hamasaki K."/>
        </authorList>
    </citation>
    <scope>NUCLEOTIDE SEQUENCE [LARGE SCALE GENOMIC DNA]</scope>
    <source>
        <strain evidence="2 3">CN-1</strain>
    </source>
</reference>
<evidence type="ECO:0000256" key="1">
    <source>
        <dbReference type="SAM" id="SignalP"/>
    </source>
</evidence>
<evidence type="ECO:0000313" key="3">
    <source>
        <dbReference type="Proteomes" id="UP001374893"/>
    </source>
</evidence>
<organism evidence="2 3">
    <name type="scientific">Haloferula helveola</name>
    <dbReference type="NCBI Taxonomy" id="490095"/>
    <lineage>
        <taxon>Bacteria</taxon>
        <taxon>Pseudomonadati</taxon>
        <taxon>Verrucomicrobiota</taxon>
        <taxon>Verrucomicrobiia</taxon>
        <taxon>Verrucomicrobiales</taxon>
        <taxon>Verrucomicrobiaceae</taxon>
        <taxon>Haloferula</taxon>
    </lineage>
</organism>
<protein>
    <submittedName>
        <fullName evidence="2">Uncharacterized protein</fullName>
    </submittedName>
</protein>
<dbReference type="EMBL" id="AP024702">
    <property type="protein sequence ID" value="BCX46734.1"/>
    <property type="molecule type" value="Genomic_DNA"/>
</dbReference>
<keyword evidence="1" id="KW-0732">Signal</keyword>
<accession>A0ABN6H2U0</accession>
<feature type="chain" id="PRO_5046926527" evidence="1">
    <location>
        <begin position="20"/>
        <end position="806"/>
    </location>
</feature>
<evidence type="ECO:0000313" key="2">
    <source>
        <dbReference type="EMBL" id="BCX46734.1"/>
    </source>
</evidence>
<name>A0ABN6H2U0_9BACT</name>